<protein>
    <submittedName>
        <fullName evidence="3">WYL domain-containing protein</fullName>
    </submittedName>
</protein>
<dbReference type="PANTHER" id="PTHR34580">
    <property type="match status" value="1"/>
</dbReference>
<accession>A0A921AYA9</accession>
<dbReference type="InterPro" id="IPR051534">
    <property type="entry name" value="CBASS_pafABC_assoc_protein"/>
</dbReference>
<evidence type="ECO:0000259" key="1">
    <source>
        <dbReference type="Pfam" id="PF13280"/>
    </source>
</evidence>
<proteinExistence type="predicted"/>
<evidence type="ECO:0000313" key="3">
    <source>
        <dbReference type="EMBL" id="HJD98321.1"/>
    </source>
</evidence>
<reference evidence="3" key="2">
    <citation type="submission" date="2021-09" db="EMBL/GenBank/DDBJ databases">
        <authorList>
            <person name="Gilroy R."/>
        </authorList>
    </citation>
    <scope>NUCLEOTIDE SEQUENCE</scope>
    <source>
        <strain evidence="3">ChiGjej2B2-19336</strain>
    </source>
</reference>
<reference evidence="3" key="1">
    <citation type="journal article" date="2021" name="PeerJ">
        <title>Extensive microbial diversity within the chicken gut microbiome revealed by metagenomics and culture.</title>
        <authorList>
            <person name="Gilroy R."/>
            <person name="Ravi A."/>
            <person name="Getino M."/>
            <person name="Pursley I."/>
            <person name="Horton D.L."/>
            <person name="Alikhan N.F."/>
            <person name="Baker D."/>
            <person name="Gharbi K."/>
            <person name="Hall N."/>
            <person name="Watson M."/>
            <person name="Adriaenssens E.M."/>
            <person name="Foster-Nyarko E."/>
            <person name="Jarju S."/>
            <person name="Secka A."/>
            <person name="Antonio M."/>
            <person name="Oren A."/>
            <person name="Chaudhuri R.R."/>
            <person name="La Ragione R."/>
            <person name="Hildebrand F."/>
            <person name="Pallen M.J."/>
        </authorList>
    </citation>
    <scope>NUCLEOTIDE SEQUENCE</scope>
    <source>
        <strain evidence="3">ChiGjej2B2-19336</strain>
    </source>
</reference>
<evidence type="ECO:0000313" key="4">
    <source>
        <dbReference type="Proteomes" id="UP000698963"/>
    </source>
</evidence>
<name>A0A921AYA9_9BACT</name>
<dbReference type="Proteomes" id="UP000698963">
    <property type="component" value="Unassembled WGS sequence"/>
</dbReference>
<dbReference type="AlphaFoldDB" id="A0A921AYA9"/>
<feature type="domain" description="WYL" evidence="1">
    <location>
        <begin position="146"/>
        <end position="216"/>
    </location>
</feature>
<evidence type="ECO:0000259" key="2">
    <source>
        <dbReference type="Pfam" id="PF25583"/>
    </source>
</evidence>
<dbReference type="PANTHER" id="PTHR34580:SF1">
    <property type="entry name" value="PROTEIN PAFC"/>
    <property type="match status" value="1"/>
</dbReference>
<dbReference type="InterPro" id="IPR057727">
    <property type="entry name" value="WCX_dom"/>
</dbReference>
<dbReference type="PROSITE" id="PS52050">
    <property type="entry name" value="WYL"/>
    <property type="match status" value="1"/>
</dbReference>
<sequence length="315" mass="36418">MDSAHTIKEDDSPRITRLLRIAQEIRREPLQTQESLRQKFGISRSQYYKDKAALAAAGFRFDFQKKRGFRVLEDRLTPITGLTFSDRLLLMFALEHLAAEGDGTLAALAMETGRKLAGGLDSPFREQLQKSFDSCVTMGTFGVRPEVLSSLQDAVSRGQRVRILYTRAADWTKSWREIDPRRIYIRKRAIYLYARTVDETPPAWKIFRLNRIDEVRPTGVFCSWDPMDDCGFEEKQKNAFSGVFGDRLYNVSLRFTGGAMRYVLEKTWHSSQQIRRSEHELLFSVRVSDPQEVLYWAKQWGNEAEVLSVELAEEQ</sequence>
<dbReference type="InterPro" id="IPR026881">
    <property type="entry name" value="WYL_dom"/>
</dbReference>
<dbReference type="Pfam" id="PF25583">
    <property type="entry name" value="WCX"/>
    <property type="match status" value="1"/>
</dbReference>
<organism evidence="3 4">
    <name type="scientific">Mailhella massiliensis</name>
    <dbReference type="NCBI Taxonomy" id="1903261"/>
    <lineage>
        <taxon>Bacteria</taxon>
        <taxon>Pseudomonadati</taxon>
        <taxon>Thermodesulfobacteriota</taxon>
        <taxon>Desulfovibrionia</taxon>
        <taxon>Desulfovibrionales</taxon>
        <taxon>Desulfovibrionaceae</taxon>
        <taxon>Mailhella</taxon>
    </lineage>
</organism>
<gene>
    <name evidence="3" type="ORF">K8W16_11845</name>
</gene>
<dbReference type="Pfam" id="PF13280">
    <property type="entry name" value="WYL"/>
    <property type="match status" value="1"/>
</dbReference>
<dbReference type="EMBL" id="DYZA01000243">
    <property type="protein sequence ID" value="HJD98321.1"/>
    <property type="molecule type" value="Genomic_DNA"/>
</dbReference>
<comment type="caution">
    <text evidence="3">The sequence shown here is derived from an EMBL/GenBank/DDBJ whole genome shotgun (WGS) entry which is preliminary data.</text>
</comment>
<dbReference type="RefSeq" id="WP_304124101.1">
    <property type="nucleotide sequence ID" value="NZ_DYZA01000243.1"/>
</dbReference>
<feature type="domain" description="WCX" evidence="2">
    <location>
        <begin position="248"/>
        <end position="308"/>
    </location>
</feature>